<dbReference type="Pfam" id="PF00005">
    <property type="entry name" value="ABC_tran"/>
    <property type="match status" value="1"/>
</dbReference>
<dbReference type="Proteomes" id="UP000588017">
    <property type="component" value="Unassembled WGS sequence"/>
</dbReference>
<name>A0A841K8V2_9HYPH</name>
<dbReference type="PROSITE" id="PS50893">
    <property type="entry name" value="ABC_TRANSPORTER_2"/>
    <property type="match status" value="1"/>
</dbReference>
<evidence type="ECO:0000256" key="1">
    <source>
        <dbReference type="ARBA" id="ARBA00005417"/>
    </source>
</evidence>
<dbReference type="FunFam" id="3.40.50.300:FF:000425">
    <property type="entry name" value="Probable ABC transporter, ATP-binding subunit"/>
    <property type="match status" value="1"/>
</dbReference>
<dbReference type="InterPro" id="IPR003439">
    <property type="entry name" value="ABC_transporter-like_ATP-bd"/>
</dbReference>
<dbReference type="PANTHER" id="PTHR42781">
    <property type="entry name" value="SPERMIDINE/PUTRESCINE IMPORT ATP-BINDING PROTEIN POTA"/>
    <property type="match status" value="1"/>
</dbReference>
<comment type="caution">
    <text evidence="6">The sequence shown here is derived from an EMBL/GenBank/DDBJ whole genome shotgun (WGS) entry which is preliminary data.</text>
</comment>
<dbReference type="SUPFAM" id="SSF50331">
    <property type="entry name" value="MOP-like"/>
    <property type="match status" value="1"/>
</dbReference>
<evidence type="ECO:0000256" key="2">
    <source>
        <dbReference type="ARBA" id="ARBA00022448"/>
    </source>
</evidence>
<protein>
    <submittedName>
        <fullName evidence="6">Putative spermidine/putrescine transport system ATP-binding protein</fullName>
    </submittedName>
</protein>
<dbReference type="AlphaFoldDB" id="A0A841K8V2"/>
<evidence type="ECO:0000313" key="7">
    <source>
        <dbReference type="Proteomes" id="UP000588017"/>
    </source>
</evidence>
<keyword evidence="3" id="KW-0547">Nucleotide-binding</keyword>
<dbReference type="Pfam" id="PF08402">
    <property type="entry name" value="TOBE_2"/>
    <property type="match status" value="1"/>
</dbReference>
<dbReference type="GO" id="GO:0015697">
    <property type="term" value="P:quaternary ammonium group transport"/>
    <property type="evidence" value="ECO:0007669"/>
    <property type="project" value="UniProtKB-ARBA"/>
</dbReference>
<dbReference type="Gene3D" id="3.40.50.300">
    <property type="entry name" value="P-loop containing nucleotide triphosphate hydrolases"/>
    <property type="match status" value="1"/>
</dbReference>
<dbReference type="InterPro" id="IPR050093">
    <property type="entry name" value="ABC_SmlMolc_Importer"/>
</dbReference>
<evidence type="ECO:0000256" key="3">
    <source>
        <dbReference type="ARBA" id="ARBA00022741"/>
    </source>
</evidence>
<dbReference type="EMBL" id="JACHEH010000005">
    <property type="protein sequence ID" value="MBB6168735.1"/>
    <property type="molecule type" value="Genomic_DNA"/>
</dbReference>
<dbReference type="GO" id="GO:0016887">
    <property type="term" value="F:ATP hydrolysis activity"/>
    <property type="evidence" value="ECO:0007669"/>
    <property type="project" value="InterPro"/>
</dbReference>
<organism evidence="6 7">
    <name type="scientific">Chelatococcus composti</name>
    <dbReference type="NCBI Taxonomy" id="1743235"/>
    <lineage>
        <taxon>Bacteria</taxon>
        <taxon>Pseudomonadati</taxon>
        <taxon>Pseudomonadota</taxon>
        <taxon>Alphaproteobacteria</taxon>
        <taxon>Hyphomicrobiales</taxon>
        <taxon>Chelatococcaceae</taxon>
        <taxon>Chelatococcus</taxon>
    </lineage>
</organism>
<dbReference type="SMART" id="SM00382">
    <property type="entry name" value="AAA"/>
    <property type="match status" value="1"/>
</dbReference>
<dbReference type="InterPro" id="IPR013611">
    <property type="entry name" value="Transp-assoc_OB_typ2"/>
</dbReference>
<evidence type="ECO:0000313" key="6">
    <source>
        <dbReference type="EMBL" id="MBB6168735.1"/>
    </source>
</evidence>
<evidence type="ECO:0000256" key="4">
    <source>
        <dbReference type="ARBA" id="ARBA00022840"/>
    </source>
</evidence>
<evidence type="ECO:0000259" key="5">
    <source>
        <dbReference type="PROSITE" id="PS50893"/>
    </source>
</evidence>
<sequence>MTATEMIHSTPRSAGGAMPKLLIDGLSKRYGNVTALEPTQLAVEKGEFLTLLGPSGSGKTTLLQLICGLVERSSGRLFIDGVDQSDTPVHQRDIGLVFQHYALFPHLTVAENVAFPLKMRGCAPGEISRRVKDALEMVHLGHLGDRFPRMLSGGQQQRVALARCFVYQPSIILMDEPLGALDKKLRDHMQIEIKRLHRETGTTIIYVTHDQEEALAMSDRICLMNHARIEQIGAPHEIYTRPRTAFAADFIGISNIFRGEFVHDAGRPRLATPHGIFNLPEDVSATGKGGALVVRPEHLRIGAASPNRITGAVSEIVYAGSETRVIADLGGGTQAILRLWPGDPVPQIGETITAGWDANSAAFVP</sequence>
<dbReference type="RefSeq" id="WP_306415755.1">
    <property type="nucleotide sequence ID" value="NZ_BMHX01000005.1"/>
</dbReference>
<dbReference type="PROSITE" id="PS00211">
    <property type="entry name" value="ABC_TRANSPORTER_1"/>
    <property type="match status" value="1"/>
</dbReference>
<dbReference type="PANTHER" id="PTHR42781:SF4">
    <property type="entry name" value="SPERMIDINE_PUTRESCINE IMPORT ATP-BINDING PROTEIN POTA"/>
    <property type="match status" value="1"/>
</dbReference>
<dbReference type="InterPro" id="IPR027417">
    <property type="entry name" value="P-loop_NTPase"/>
</dbReference>
<dbReference type="InterPro" id="IPR003593">
    <property type="entry name" value="AAA+_ATPase"/>
</dbReference>
<dbReference type="InterPro" id="IPR017871">
    <property type="entry name" value="ABC_transporter-like_CS"/>
</dbReference>
<dbReference type="GO" id="GO:0043190">
    <property type="term" value="C:ATP-binding cassette (ABC) transporter complex"/>
    <property type="evidence" value="ECO:0007669"/>
    <property type="project" value="InterPro"/>
</dbReference>
<feature type="domain" description="ABC transporter" evidence="5">
    <location>
        <begin position="21"/>
        <end position="251"/>
    </location>
</feature>
<dbReference type="InterPro" id="IPR008995">
    <property type="entry name" value="Mo/tungstate-bd_C_term_dom"/>
</dbReference>
<keyword evidence="2" id="KW-0813">Transport</keyword>
<gene>
    <name evidence="6" type="ORF">HNQ73_002372</name>
</gene>
<dbReference type="GO" id="GO:0022857">
    <property type="term" value="F:transmembrane transporter activity"/>
    <property type="evidence" value="ECO:0007669"/>
    <property type="project" value="InterPro"/>
</dbReference>
<keyword evidence="7" id="KW-1185">Reference proteome</keyword>
<dbReference type="GO" id="GO:0005524">
    <property type="term" value="F:ATP binding"/>
    <property type="evidence" value="ECO:0007669"/>
    <property type="project" value="UniProtKB-KW"/>
</dbReference>
<dbReference type="Gene3D" id="2.40.50.100">
    <property type="match status" value="1"/>
</dbReference>
<dbReference type="SUPFAM" id="SSF52540">
    <property type="entry name" value="P-loop containing nucleoside triphosphate hydrolases"/>
    <property type="match status" value="1"/>
</dbReference>
<keyword evidence="4 6" id="KW-0067">ATP-binding</keyword>
<comment type="similarity">
    <text evidence="1">Belongs to the ABC transporter superfamily.</text>
</comment>
<accession>A0A841K8V2</accession>
<proteinExistence type="inferred from homology"/>
<reference evidence="6 7" key="1">
    <citation type="submission" date="2020-08" db="EMBL/GenBank/DDBJ databases">
        <title>Genomic Encyclopedia of Type Strains, Phase IV (KMG-IV): sequencing the most valuable type-strain genomes for metagenomic binning, comparative biology and taxonomic classification.</title>
        <authorList>
            <person name="Goeker M."/>
        </authorList>
    </citation>
    <scope>NUCLEOTIDE SEQUENCE [LARGE SCALE GENOMIC DNA]</scope>
    <source>
        <strain evidence="6 7">DSM 101465</strain>
    </source>
</reference>